<evidence type="ECO:0000313" key="1">
    <source>
        <dbReference type="EMBL" id="KAI4388199.1"/>
    </source>
</evidence>
<accession>A0ACB9SAK2</accession>
<keyword evidence="2" id="KW-1185">Reference proteome</keyword>
<protein>
    <submittedName>
        <fullName evidence="1">Uncharacterized protein</fullName>
    </submittedName>
</protein>
<comment type="caution">
    <text evidence="1">The sequence shown here is derived from an EMBL/GenBank/DDBJ whole genome shotgun (WGS) entry which is preliminary data.</text>
</comment>
<gene>
    <name evidence="1" type="ORF">MLD38_000552</name>
</gene>
<dbReference type="EMBL" id="CM042880">
    <property type="protein sequence ID" value="KAI4388199.1"/>
    <property type="molecule type" value="Genomic_DNA"/>
</dbReference>
<name>A0ACB9SAK2_9MYRT</name>
<reference evidence="2" key="1">
    <citation type="journal article" date="2023" name="Front. Plant Sci.">
        <title>Chromosomal-level genome assembly of Melastoma candidum provides insights into trichome evolution.</title>
        <authorList>
            <person name="Zhong Y."/>
            <person name="Wu W."/>
            <person name="Sun C."/>
            <person name="Zou P."/>
            <person name="Liu Y."/>
            <person name="Dai S."/>
            <person name="Zhou R."/>
        </authorList>
    </citation>
    <scope>NUCLEOTIDE SEQUENCE [LARGE SCALE GENOMIC DNA]</scope>
</reference>
<sequence>MYLQVEEFVNAVEVEDRNVVHGGAVKAPKVLADIVESVAGAVYVDINFDLQRLWVIFRGLLEPIVTHEDLQQQPQPVALLLMQCQRKGQVVEIKQWKDGSENVASIHVDDQLVASGSSAQKDIAKLNAAKLALEKLGRDEPFKTEDVEMDEINGSFQIENAKQKLKELSRKRRWMKPIYSNEKALGPAHGRKYVCSVQIQTPEGSLFMMGEEKKKLKDAENSAASMMICALQEHTF</sequence>
<proteinExistence type="predicted"/>
<evidence type="ECO:0000313" key="2">
    <source>
        <dbReference type="Proteomes" id="UP001057402"/>
    </source>
</evidence>
<organism evidence="1 2">
    <name type="scientific">Melastoma candidum</name>
    <dbReference type="NCBI Taxonomy" id="119954"/>
    <lineage>
        <taxon>Eukaryota</taxon>
        <taxon>Viridiplantae</taxon>
        <taxon>Streptophyta</taxon>
        <taxon>Embryophyta</taxon>
        <taxon>Tracheophyta</taxon>
        <taxon>Spermatophyta</taxon>
        <taxon>Magnoliopsida</taxon>
        <taxon>eudicotyledons</taxon>
        <taxon>Gunneridae</taxon>
        <taxon>Pentapetalae</taxon>
        <taxon>rosids</taxon>
        <taxon>malvids</taxon>
        <taxon>Myrtales</taxon>
        <taxon>Melastomataceae</taxon>
        <taxon>Melastomatoideae</taxon>
        <taxon>Melastomateae</taxon>
        <taxon>Melastoma</taxon>
    </lineage>
</organism>
<dbReference type="Proteomes" id="UP001057402">
    <property type="component" value="Chromosome 1"/>
</dbReference>